<protein>
    <submittedName>
        <fullName evidence="2">Uncharacterized protein</fullName>
    </submittedName>
</protein>
<evidence type="ECO:0000313" key="2">
    <source>
        <dbReference type="EMBL" id="GAH66625.1"/>
    </source>
</evidence>
<organism evidence="2">
    <name type="scientific">marine sediment metagenome</name>
    <dbReference type="NCBI Taxonomy" id="412755"/>
    <lineage>
        <taxon>unclassified sequences</taxon>
        <taxon>metagenomes</taxon>
        <taxon>ecological metagenomes</taxon>
    </lineage>
</organism>
<sequence>MPFQSGHGRIKGGDSVERKDIRLDPDEEKEKVYEEIHALFLQGKGVTVEEHKSGFPAVTVDCEEFHLLTDCLSLEAWW</sequence>
<evidence type="ECO:0000256" key="1">
    <source>
        <dbReference type="SAM" id="MobiDB-lite"/>
    </source>
</evidence>
<feature type="region of interest" description="Disordered" evidence="1">
    <location>
        <begin position="1"/>
        <end position="24"/>
    </location>
</feature>
<feature type="non-terminal residue" evidence="2">
    <location>
        <position position="78"/>
    </location>
</feature>
<reference evidence="2" key="1">
    <citation type="journal article" date="2014" name="Front. Microbiol.">
        <title>High frequency of phylogenetically diverse reductive dehalogenase-homologous genes in deep subseafloor sedimentary metagenomes.</title>
        <authorList>
            <person name="Kawai M."/>
            <person name="Futagami T."/>
            <person name="Toyoda A."/>
            <person name="Takaki Y."/>
            <person name="Nishi S."/>
            <person name="Hori S."/>
            <person name="Arai W."/>
            <person name="Tsubouchi T."/>
            <person name="Morono Y."/>
            <person name="Uchiyama I."/>
            <person name="Ito T."/>
            <person name="Fujiyama A."/>
            <person name="Inagaki F."/>
            <person name="Takami H."/>
        </authorList>
    </citation>
    <scope>NUCLEOTIDE SEQUENCE</scope>
    <source>
        <strain evidence="2">Expedition CK06-06</strain>
    </source>
</reference>
<gene>
    <name evidence="2" type="ORF">S03H2_54427</name>
</gene>
<feature type="compositionally biased region" description="Basic and acidic residues" evidence="1">
    <location>
        <begin position="11"/>
        <end position="24"/>
    </location>
</feature>
<dbReference type="AlphaFoldDB" id="X1IBH4"/>
<proteinExistence type="predicted"/>
<dbReference type="EMBL" id="BARU01034702">
    <property type="protein sequence ID" value="GAH66625.1"/>
    <property type="molecule type" value="Genomic_DNA"/>
</dbReference>
<comment type="caution">
    <text evidence="2">The sequence shown here is derived from an EMBL/GenBank/DDBJ whole genome shotgun (WGS) entry which is preliminary data.</text>
</comment>
<accession>X1IBH4</accession>
<name>X1IBH4_9ZZZZ</name>